<keyword evidence="10" id="KW-1185">Reference proteome</keyword>
<organism evidence="9 10">
    <name type="scientific">Saccharopolyspora rosea</name>
    <dbReference type="NCBI Taxonomy" id="524884"/>
    <lineage>
        <taxon>Bacteria</taxon>
        <taxon>Bacillati</taxon>
        <taxon>Actinomycetota</taxon>
        <taxon>Actinomycetes</taxon>
        <taxon>Pseudonocardiales</taxon>
        <taxon>Pseudonocardiaceae</taxon>
        <taxon>Saccharopolyspora</taxon>
    </lineage>
</organism>
<dbReference type="Proteomes" id="UP001597018">
    <property type="component" value="Unassembled WGS sequence"/>
</dbReference>
<evidence type="ECO:0000313" key="9">
    <source>
        <dbReference type="EMBL" id="MFD0922221.1"/>
    </source>
</evidence>
<reference evidence="10" key="1">
    <citation type="journal article" date="2019" name="Int. J. Syst. Evol. Microbiol.">
        <title>The Global Catalogue of Microorganisms (GCM) 10K type strain sequencing project: providing services to taxonomists for standard genome sequencing and annotation.</title>
        <authorList>
            <consortium name="The Broad Institute Genomics Platform"/>
            <consortium name="The Broad Institute Genome Sequencing Center for Infectious Disease"/>
            <person name="Wu L."/>
            <person name="Ma J."/>
        </authorList>
    </citation>
    <scope>NUCLEOTIDE SEQUENCE [LARGE SCALE GENOMIC DNA]</scope>
    <source>
        <strain evidence="10">CCUG 56401</strain>
    </source>
</reference>
<dbReference type="CDD" id="cd06530">
    <property type="entry name" value="S26_SPase_I"/>
    <property type="match status" value="1"/>
</dbReference>
<dbReference type="EMBL" id="JBHTIW010000019">
    <property type="protein sequence ID" value="MFD0922221.1"/>
    <property type="molecule type" value="Genomic_DNA"/>
</dbReference>
<keyword evidence="6" id="KW-0812">Transmembrane</keyword>
<keyword evidence="5 6" id="KW-0378">Hydrolase</keyword>
<feature type="domain" description="Peptidase S26" evidence="8">
    <location>
        <begin position="47"/>
        <end position="247"/>
    </location>
</feature>
<evidence type="ECO:0000256" key="7">
    <source>
        <dbReference type="SAM" id="MobiDB-lite"/>
    </source>
</evidence>
<feature type="region of interest" description="Disordered" evidence="7">
    <location>
        <begin position="1"/>
        <end position="39"/>
    </location>
</feature>
<comment type="subcellular location">
    <subcellularLocation>
        <location evidence="2">Cell membrane</location>
        <topology evidence="2">Single-pass type II membrane protein</topology>
    </subcellularLocation>
    <subcellularLocation>
        <location evidence="6">Membrane</location>
        <topology evidence="6">Single-pass type II membrane protein</topology>
    </subcellularLocation>
</comment>
<proteinExistence type="inferred from homology"/>
<evidence type="ECO:0000259" key="8">
    <source>
        <dbReference type="Pfam" id="PF10502"/>
    </source>
</evidence>
<evidence type="ECO:0000256" key="5">
    <source>
        <dbReference type="ARBA" id="ARBA00022801"/>
    </source>
</evidence>
<dbReference type="RefSeq" id="WP_263248996.1">
    <property type="nucleotide sequence ID" value="NZ_BAABLT010000004.1"/>
</dbReference>
<dbReference type="PROSITE" id="PS00761">
    <property type="entry name" value="SPASE_I_3"/>
    <property type="match status" value="1"/>
</dbReference>
<dbReference type="GO" id="GO:0009003">
    <property type="term" value="F:signal peptidase activity"/>
    <property type="evidence" value="ECO:0007669"/>
    <property type="project" value="UniProtKB-EC"/>
</dbReference>
<evidence type="ECO:0000256" key="6">
    <source>
        <dbReference type="RuleBase" id="RU362042"/>
    </source>
</evidence>
<dbReference type="Gene3D" id="2.10.109.10">
    <property type="entry name" value="Umud Fragment, subunit A"/>
    <property type="match status" value="1"/>
</dbReference>
<comment type="catalytic activity">
    <reaction evidence="1 6">
        <text>Cleavage of hydrophobic, N-terminal signal or leader sequences from secreted and periplasmic proteins.</text>
        <dbReference type="EC" id="3.4.21.89"/>
    </reaction>
</comment>
<name>A0ABW3FUM9_9PSEU</name>
<dbReference type="SUPFAM" id="SSF51306">
    <property type="entry name" value="LexA/Signal peptidase"/>
    <property type="match status" value="1"/>
</dbReference>
<comment type="similarity">
    <text evidence="3 6">Belongs to the peptidase S26 family.</text>
</comment>
<accession>A0ABW3FUM9</accession>
<dbReference type="PANTHER" id="PTHR43390">
    <property type="entry name" value="SIGNAL PEPTIDASE I"/>
    <property type="match status" value="1"/>
</dbReference>
<evidence type="ECO:0000256" key="4">
    <source>
        <dbReference type="ARBA" id="ARBA00013208"/>
    </source>
</evidence>
<evidence type="ECO:0000256" key="1">
    <source>
        <dbReference type="ARBA" id="ARBA00000677"/>
    </source>
</evidence>
<keyword evidence="6" id="KW-1133">Transmembrane helix</keyword>
<dbReference type="NCBIfam" id="TIGR02227">
    <property type="entry name" value="sigpep_I_bact"/>
    <property type="match status" value="1"/>
</dbReference>
<gene>
    <name evidence="9" type="primary">lepB</name>
    <name evidence="9" type="ORF">ACFQ16_20955</name>
</gene>
<feature type="transmembrane region" description="Helical" evidence="6">
    <location>
        <begin position="48"/>
        <end position="71"/>
    </location>
</feature>
<keyword evidence="6" id="KW-0645">Protease</keyword>
<dbReference type="PRINTS" id="PR00727">
    <property type="entry name" value="LEADERPTASE"/>
</dbReference>
<dbReference type="Pfam" id="PF10502">
    <property type="entry name" value="Peptidase_S26"/>
    <property type="match status" value="1"/>
</dbReference>
<dbReference type="EC" id="3.4.21.89" evidence="4 6"/>
<comment type="caution">
    <text evidence="9">The sequence shown here is derived from an EMBL/GenBank/DDBJ whole genome shotgun (WGS) entry which is preliminary data.</text>
</comment>
<dbReference type="InterPro" id="IPR036286">
    <property type="entry name" value="LexA/Signal_pep-like_sf"/>
</dbReference>
<dbReference type="PANTHER" id="PTHR43390:SF1">
    <property type="entry name" value="CHLOROPLAST PROCESSING PEPTIDASE"/>
    <property type="match status" value="1"/>
</dbReference>
<dbReference type="InterPro" id="IPR019758">
    <property type="entry name" value="Pept_S26A_signal_pept_1_CS"/>
</dbReference>
<protein>
    <recommendedName>
        <fullName evidence="4 6">Signal peptidase I</fullName>
        <ecNumber evidence="4 6">3.4.21.89</ecNumber>
    </recommendedName>
</protein>
<dbReference type="InterPro" id="IPR019533">
    <property type="entry name" value="Peptidase_S26"/>
</dbReference>
<evidence type="ECO:0000313" key="10">
    <source>
        <dbReference type="Proteomes" id="UP001597018"/>
    </source>
</evidence>
<sequence>MADVVRSTGPEEEPQHGEYPSGTPEAPAERSRRGRSRGKKKGSFWKELPILIVTALVLTVLIQAFVARVYVIPSQSMERTLHGCTGCNNDRVLVDKITYRFSDPKPGDVVVFRGPQTWMENEFETPKTSNPVVGFFQGVASLLGFGAPDEKDFVKRVIATGGQTVSCCDPQNRVLVDGKPLNEPYVYWEPGKAPGQDEFKPVTVPRGDLWVMGDNRNDSADSRVQGGGGLNGVVPVSNVIGKAQFIVLPPTRWQSVGDPNPQAGALGAPGWQTGLPAGVGFAAAFPTVWMGRRLVGVVSDRRSRERR</sequence>
<dbReference type="InterPro" id="IPR000223">
    <property type="entry name" value="Pept_S26A_signal_pept_1"/>
</dbReference>
<evidence type="ECO:0000256" key="3">
    <source>
        <dbReference type="ARBA" id="ARBA00009370"/>
    </source>
</evidence>
<keyword evidence="6" id="KW-0472">Membrane</keyword>
<evidence type="ECO:0000256" key="2">
    <source>
        <dbReference type="ARBA" id="ARBA00004401"/>
    </source>
</evidence>